<proteinExistence type="inferred from homology"/>
<reference evidence="2" key="1">
    <citation type="submission" date="2021-01" db="EMBL/GenBank/DDBJ databases">
        <title>Modified the classification status of verrucomicrobia.</title>
        <authorList>
            <person name="Feng X."/>
        </authorList>
    </citation>
    <scope>NUCLEOTIDE SEQUENCE</scope>
    <source>
        <strain evidence="2">KCTC 22041</strain>
    </source>
</reference>
<accession>A0A934S714</accession>
<dbReference type="SUPFAM" id="SSF51735">
    <property type="entry name" value="NAD(P)-binding Rossmann-fold domains"/>
    <property type="match status" value="1"/>
</dbReference>
<dbReference type="Pfam" id="PF13561">
    <property type="entry name" value="adh_short_C2"/>
    <property type="match status" value="1"/>
</dbReference>
<comment type="caution">
    <text evidence="2">The sequence shown here is derived from an EMBL/GenBank/DDBJ whole genome shotgun (WGS) entry which is preliminary data.</text>
</comment>
<dbReference type="Gene3D" id="3.40.50.720">
    <property type="entry name" value="NAD(P)-binding Rossmann-like Domain"/>
    <property type="match status" value="1"/>
</dbReference>
<dbReference type="PRINTS" id="PR00080">
    <property type="entry name" value="SDRFAMILY"/>
</dbReference>
<keyword evidence="3" id="KW-1185">Reference proteome</keyword>
<dbReference type="PROSITE" id="PS00061">
    <property type="entry name" value="ADH_SHORT"/>
    <property type="match status" value="1"/>
</dbReference>
<dbReference type="EC" id="1.1.1.47" evidence="2"/>
<keyword evidence="2" id="KW-0560">Oxidoreductase</keyword>
<dbReference type="PRINTS" id="PR00081">
    <property type="entry name" value="GDHRDH"/>
</dbReference>
<comment type="similarity">
    <text evidence="1">Belongs to the short-chain dehydrogenases/reductases (SDR) family.</text>
</comment>
<evidence type="ECO:0000256" key="1">
    <source>
        <dbReference type="ARBA" id="ARBA00006484"/>
    </source>
</evidence>
<evidence type="ECO:0000313" key="3">
    <source>
        <dbReference type="Proteomes" id="UP000603141"/>
    </source>
</evidence>
<protein>
    <submittedName>
        <fullName evidence="2">Glucose 1-dehydrogenase</fullName>
        <ecNumber evidence="2">1.1.1.47</ecNumber>
    </submittedName>
</protein>
<dbReference type="InterPro" id="IPR002347">
    <property type="entry name" value="SDR_fam"/>
</dbReference>
<dbReference type="RefSeq" id="WP_200269603.1">
    <property type="nucleotide sequence ID" value="NZ_JAENIJ010000010.1"/>
</dbReference>
<dbReference type="GO" id="GO:0032787">
    <property type="term" value="P:monocarboxylic acid metabolic process"/>
    <property type="evidence" value="ECO:0007669"/>
    <property type="project" value="UniProtKB-ARBA"/>
</dbReference>
<dbReference type="FunFam" id="3.40.50.720:FF:000084">
    <property type="entry name" value="Short-chain dehydrogenase reductase"/>
    <property type="match status" value="1"/>
</dbReference>
<dbReference type="Proteomes" id="UP000603141">
    <property type="component" value="Unassembled WGS sequence"/>
</dbReference>
<dbReference type="PANTHER" id="PTHR42879">
    <property type="entry name" value="3-OXOACYL-(ACYL-CARRIER-PROTEIN) REDUCTASE"/>
    <property type="match status" value="1"/>
</dbReference>
<dbReference type="AlphaFoldDB" id="A0A934S714"/>
<dbReference type="NCBIfam" id="NF005559">
    <property type="entry name" value="PRK07231.1"/>
    <property type="match status" value="1"/>
</dbReference>
<dbReference type="GO" id="GO:0047936">
    <property type="term" value="F:glucose 1-dehydrogenase [NAD(P)+] activity"/>
    <property type="evidence" value="ECO:0007669"/>
    <property type="project" value="UniProtKB-EC"/>
</dbReference>
<name>A0A934S714_9BACT</name>
<dbReference type="EMBL" id="JAENIJ010000010">
    <property type="protein sequence ID" value="MBK1882450.1"/>
    <property type="molecule type" value="Genomic_DNA"/>
</dbReference>
<dbReference type="InterPro" id="IPR036291">
    <property type="entry name" value="NAD(P)-bd_dom_sf"/>
</dbReference>
<gene>
    <name evidence="2" type="ORF">JIN85_08490</name>
</gene>
<dbReference type="InterPro" id="IPR050259">
    <property type="entry name" value="SDR"/>
</dbReference>
<sequence>MSDSSLKGRVAAVTGSSSGIGKAIAIELASCGADIGISYHSNPDSGNEVATTIQAMGRKACAAQLNVGEEPSVREFFQSVESNLGPVDILVNCAGIDGKTGKVWEISPEDWDQVIQVNLRGPYLCIHQVVEGMMKRGRGAILNITSVHEQIPWSGHTAYCATKSAMAMMTRSLALELQDSGVRVLSLAPGAIRTPINRDVWEDPDKMKDLKTKIPLGRIGEVEEIARVARMLVSDEASYMTGVTVTVDGAMTTYPSFAHGG</sequence>
<evidence type="ECO:0000313" key="2">
    <source>
        <dbReference type="EMBL" id="MBK1882450.1"/>
    </source>
</evidence>
<organism evidence="2 3">
    <name type="scientific">Luteolibacter pohnpeiensis</name>
    <dbReference type="NCBI Taxonomy" id="454153"/>
    <lineage>
        <taxon>Bacteria</taxon>
        <taxon>Pseudomonadati</taxon>
        <taxon>Verrucomicrobiota</taxon>
        <taxon>Verrucomicrobiia</taxon>
        <taxon>Verrucomicrobiales</taxon>
        <taxon>Verrucomicrobiaceae</taxon>
        <taxon>Luteolibacter</taxon>
    </lineage>
</organism>
<dbReference type="InterPro" id="IPR020904">
    <property type="entry name" value="Sc_DH/Rdtase_CS"/>
</dbReference>
<dbReference type="PANTHER" id="PTHR42879:SF2">
    <property type="entry name" value="3-OXOACYL-[ACYL-CARRIER-PROTEIN] REDUCTASE FABG"/>
    <property type="match status" value="1"/>
</dbReference>